<name>A0A3E0IM23_9STAP</name>
<gene>
    <name evidence="1" type="ORF">DOS83_11225</name>
</gene>
<protein>
    <submittedName>
        <fullName evidence="1">Uncharacterized protein</fullName>
    </submittedName>
</protein>
<dbReference type="RefSeq" id="WP_115855755.1">
    <property type="nucleotide sequence ID" value="NZ_CAJUZR010000089.1"/>
</dbReference>
<reference evidence="1 2" key="1">
    <citation type="journal article" date="2018" name="Vet. Microbiol.">
        <title>Characterisation of Staphylococcus felis isolated from cats using whole genome sequencing.</title>
        <authorList>
            <person name="Worthing K."/>
            <person name="Pang S."/>
            <person name="Trott D.J."/>
            <person name="Abraham S."/>
            <person name="Coombs G.W."/>
            <person name="Jordan D."/>
            <person name="McIntyre L."/>
            <person name="Davies M.R."/>
            <person name="Norris J."/>
        </authorList>
    </citation>
    <scope>NUCLEOTIDE SEQUENCE [LARGE SCALE GENOMIC DNA]</scope>
    <source>
        <strain evidence="1 2">F9</strain>
    </source>
</reference>
<evidence type="ECO:0000313" key="2">
    <source>
        <dbReference type="Proteomes" id="UP000256562"/>
    </source>
</evidence>
<dbReference type="AlphaFoldDB" id="A0A3E0IM23"/>
<dbReference type="Proteomes" id="UP000256562">
    <property type="component" value="Unassembled WGS sequence"/>
</dbReference>
<accession>A0A3E0IM23</accession>
<sequence>MLQNYSKSNTIFYLIDVTETNGEYFASPLAKQWNSSAFMKVGTPENAHKFQDKAAAQKMANLQNMMNEAFGSTSRVYVVEGATTNTLYNDKGDAIEPDSVAQKQETL</sequence>
<proteinExistence type="predicted"/>
<dbReference type="EMBL" id="QKXQ01000527">
    <property type="protein sequence ID" value="REH91634.1"/>
    <property type="molecule type" value="Genomic_DNA"/>
</dbReference>
<comment type="caution">
    <text evidence="1">The sequence shown here is derived from an EMBL/GenBank/DDBJ whole genome shotgun (WGS) entry which is preliminary data.</text>
</comment>
<evidence type="ECO:0000313" key="1">
    <source>
        <dbReference type="EMBL" id="REH91634.1"/>
    </source>
</evidence>
<organism evidence="1 2">
    <name type="scientific">Staphylococcus felis</name>
    <dbReference type="NCBI Taxonomy" id="46127"/>
    <lineage>
        <taxon>Bacteria</taxon>
        <taxon>Bacillati</taxon>
        <taxon>Bacillota</taxon>
        <taxon>Bacilli</taxon>
        <taxon>Bacillales</taxon>
        <taxon>Staphylococcaceae</taxon>
        <taxon>Staphylococcus</taxon>
    </lineage>
</organism>
<dbReference type="OrthoDB" id="2415671at2"/>